<gene>
    <name evidence="4" type="ORF">GDO81_015706</name>
</gene>
<organism evidence="4 5">
    <name type="scientific">Engystomops pustulosus</name>
    <name type="common">Tungara frog</name>
    <name type="synonym">Physalaemus pustulosus</name>
    <dbReference type="NCBI Taxonomy" id="76066"/>
    <lineage>
        <taxon>Eukaryota</taxon>
        <taxon>Metazoa</taxon>
        <taxon>Chordata</taxon>
        <taxon>Craniata</taxon>
        <taxon>Vertebrata</taxon>
        <taxon>Euteleostomi</taxon>
        <taxon>Amphibia</taxon>
        <taxon>Batrachia</taxon>
        <taxon>Anura</taxon>
        <taxon>Neobatrachia</taxon>
        <taxon>Hyloidea</taxon>
        <taxon>Leptodactylidae</taxon>
        <taxon>Leiuperinae</taxon>
        <taxon>Engystomops</taxon>
    </lineage>
</organism>
<reference evidence="4" key="1">
    <citation type="thesis" date="2020" institute="ProQuest LLC" country="789 East Eisenhower Parkway, Ann Arbor, MI, USA">
        <title>Comparative Genomics and Chromosome Evolution.</title>
        <authorList>
            <person name="Mudd A.B."/>
        </authorList>
    </citation>
    <scope>NUCLEOTIDE SEQUENCE</scope>
    <source>
        <strain evidence="4">237g6f4</strain>
        <tissue evidence="4">Blood</tissue>
    </source>
</reference>
<dbReference type="PANTHER" id="PTHR10706:SF130">
    <property type="entry name" value="F-BOX ONLY PROTEIN 31"/>
    <property type="match status" value="1"/>
</dbReference>
<dbReference type="PANTHER" id="PTHR10706">
    <property type="entry name" value="F-BOX FAMILY PROTEIN"/>
    <property type="match status" value="1"/>
</dbReference>
<feature type="region of interest" description="Disordered" evidence="3">
    <location>
        <begin position="177"/>
        <end position="216"/>
    </location>
</feature>
<name>A0AAV7ASK1_ENGPU</name>
<evidence type="ECO:0000256" key="1">
    <source>
        <dbReference type="ARBA" id="ARBA00004906"/>
    </source>
</evidence>
<sequence>MPCILMYLLSIQLVKKDEFCTKCLQTDYHRMSGGRQEEFRTWLRDDLGRTLDDIFHEHMQELILMKFIYICQYDNCLTYRRIYHPPSQPDDLVQPGFFKGTYGSHGLEIVMLSFHGTVAKATKITGDPNVPAGQPTLEIDLTRPVRLPVLDHLQNIDELTRLIMDIYDEINREQRLARSEEEGASVRVEEPLQGPSSPTKPKARQIDVQGELKPPDQQAFALPDEVMARNEDYPRSCRLCFYGTGLIAGHGFSSPERTPGLFILFDDDRFGFIWLELKSFSLYSRMRDKFQNSRPPSPEAFDEMLKAMQQWTT</sequence>
<dbReference type="AlphaFoldDB" id="A0AAV7ASK1"/>
<evidence type="ECO:0000313" key="5">
    <source>
        <dbReference type="Proteomes" id="UP000824782"/>
    </source>
</evidence>
<evidence type="ECO:0008006" key="6">
    <source>
        <dbReference type="Google" id="ProtNLM"/>
    </source>
</evidence>
<accession>A0AAV7ASK1</accession>
<protein>
    <recommendedName>
        <fullName evidence="6">F-box protein 31</fullName>
    </recommendedName>
</protein>
<evidence type="ECO:0000313" key="4">
    <source>
        <dbReference type="EMBL" id="KAG8562515.1"/>
    </source>
</evidence>
<comment type="pathway">
    <text evidence="1">Protein modification; protein ubiquitination.</text>
</comment>
<dbReference type="GO" id="GO:0019005">
    <property type="term" value="C:SCF ubiquitin ligase complex"/>
    <property type="evidence" value="ECO:0007669"/>
    <property type="project" value="TreeGrafter"/>
</dbReference>
<dbReference type="EMBL" id="WNYA01000007">
    <property type="protein sequence ID" value="KAG8562515.1"/>
    <property type="molecule type" value="Genomic_DNA"/>
</dbReference>
<evidence type="ECO:0000256" key="2">
    <source>
        <dbReference type="ARBA" id="ARBA00022786"/>
    </source>
</evidence>
<dbReference type="InterPro" id="IPR045048">
    <property type="entry name" value="FBXO31/39"/>
</dbReference>
<keyword evidence="5" id="KW-1185">Reference proteome</keyword>
<keyword evidence="2" id="KW-0833">Ubl conjugation pathway</keyword>
<dbReference type="Proteomes" id="UP000824782">
    <property type="component" value="Unassembled WGS sequence"/>
</dbReference>
<comment type="caution">
    <text evidence="4">The sequence shown here is derived from an EMBL/GenBank/DDBJ whole genome shotgun (WGS) entry which is preliminary data.</text>
</comment>
<evidence type="ECO:0000256" key="3">
    <source>
        <dbReference type="SAM" id="MobiDB-lite"/>
    </source>
</evidence>
<dbReference type="Pfam" id="PF12014">
    <property type="entry name" value="Cyclin_D1_bind"/>
    <property type="match status" value="1"/>
</dbReference>
<dbReference type="GO" id="GO:0031146">
    <property type="term" value="P:SCF-dependent proteasomal ubiquitin-dependent protein catabolic process"/>
    <property type="evidence" value="ECO:0007669"/>
    <property type="project" value="TreeGrafter"/>
</dbReference>
<proteinExistence type="predicted"/>